<evidence type="ECO:0000256" key="3">
    <source>
        <dbReference type="ARBA" id="ARBA00023015"/>
    </source>
</evidence>
<organism evidence="9 10">
    <name type="scientific">Cuscuta epithymum</name>
    <dbReference type="NCBI Taxonomy" id="186058"/>
    <lineage>
        <taxon>Eukaryota</taxon>
        <taxon>Viridiplantae</taxon>
        <taxon>Streptophyta</taxon>
        <taxon>Embryophyta</taxon>
        <taxon>Tracheophyta</taxon>
        <taxon>Spermatophyta</taxon>
        <taxon>Magnoliopsida</taxon>
        <taxon>eudicotyledons</taxon>
        <taxon>Gunneridae</taxon>
        <taxon>Pentapetalae</taxon>
        <taxon>asterids</taxon>
        <taxon>lamiids</taxon>
        <taxon>Solanales</taxon>
        <taxon>Convolvulaceae</taxon>
        <taxon>Cuscuteae</taxon>
        <taxon>Cuscuta</taxon>
        <taxon>Cuscuta subgen. Cuscuta</taxon>
    </lineage>
</organism>
<keyword evidence="2" id="KW-0611">Plant defense</keyword>
<dbReference type="GO" id="GO:0003700">
    <property type="term" value="F:DNA-binding transcription factor activity"/>
    <property type="evidence" value="ECO:0007669"/>
    <property type="project" value="InterPro"/>
</dbReference>
<evidence type="ECO:0000256" key="5">
    <source>
        <dbReference type="ARBA" id="ARBA00023163"/>
    </source>
</evidence>
<evidence type="ECO:0000256" key="7">
    <source>
        <dbReference type="SAM" id="MobiDB-lite"/>
    </source>
</evidence>
<gene>
    <name evidence="9" type="ORF">CEPIT_LOCUS26281</name>
</gene>
<feature type="region of interest" description="Disordered" evidence="7">
    <location>
        <begin position="97"/>
        <end position="129"/>
    </location>
</feature>
<comment type="caution">
    <text evidence="9">The sequence shown here is derived from an EMBL/GenBank/DDBJ whole genome shotgun (WGS) entry which is preliminary data.</text>
</comment>
<dbReference type="Proteomes" id="UP001152523">
    <property type="component" value="Unassembled WGS sequence"/>
</dbReference>
<dbReference type="FunFam" id="3.30.730.10:FF:000001">
    <property type="entry name" value="Ethylene-responsive transcription factor 2"/>
    <property type="match status" value="1"/>
</dbReference>
<dbReference type="Gene3D" id="3.30.730.10">
    <property type="entry name" value="AP2/ERF domain"/>
    <property type="match status" value="1"/>
</dbReference>
<dbReference type="PANTHER" id="PTHR31194">
    <property type="entry name" value="SHN SHINE , DNA BINDING / TRANSCRIPTION FACTOR"/>
    <property type="match status" value="1"/>
</dbReference>
<dbReference type="InterPro" id="IPR050913">
    <property type="entry name" value="AP2/ERF_ERF"/>
</dbReference>
<protein>
    <recommendedName>
        <fullName evidence="8">AP2/ERF domain-containing protein</fullName>
    </recommendedName>
</protein>
<dbReference type="PROSITE" id="PS51032">
    <property type="entry name" value="AP2_ERF"/>
    <property type="match status" value="1"/>
</dbReference>
<dbReference type="GO" id="GO:0006952">
    <property type="term" value="P:defense response"/>
    <property type="evidence" value="ECO:0007669"/>
    <property type="project" value="UniProtKB-KW"/>
</dbReference>
<keyword evidence="3" id="KW-0805">Transcription regulation</keyword>
<keyword evidence="6" id="KW-0539">Nucleus</keyword>
<evidence type="ECO:0000256" key="1">
    <source>
        <dbReference type="ARBA" id="ARBA00004123"/>
    </source>
</evidence>
<dbReference type="PRINTS" id="PR00367">
    <property type="entry name" value="ETHRSPELEMNT"/>
</dbReference>
<reference evidence="9" key="1">
    <citation type="submission" date="2022-07" db="EMBL/GenBank/DDBJ databases">
        <authorList>
            <person name="Macas J."/>
            <person name="Novak P."/>
            <person name="Neumann P."/>
        </authorList>
    </citation>
    <scope>NUCLEOTIDE SEQUENCE</scope>
</reference>
<keyword evidence="10" id="KW-1185">Reference proteome</keyword>
<proteinExistence type="predicted"/>
<dbReference type="InterPro" id="IPR016177">
    <property type="entry name" value="DNA-bd_dom_sf"/>
</dbReference>
<dbReference type="InterPro" id="IPR036955">
    <property type="entry name" value="AP2/ERF_dom_sf"/>
</dbReference>
<dbReference type="SUPFAM" id="SSF54171">
    <property type="entry name" value="DNA-binding domain"/>
    <property type="match status" value="1"/>
</dbReference>
<dbReference type="SMART" id="SM00380">
    <property type="entry name" value="AP2"/>
    <property type="match status" value="1"/>
</dbReference>
<sequence length="332" mass="36959">MENRAAMYMSTPVKFSEHKRQTKMCRAFPGRRFSGRSSPEANAGLPRVLRISVTDVDATDSSGDENEEAFSTRRRIKKYVTEVTFAAWGRDNGNGITKGALRKAAMRRRRKNGAVKPPPEKQGSDVRKYRGVRRRPWGKWAAEIRDPVSRRRLWLGTFNTAEEAAAVYDNAAIQLRGPNALTNFFSPAAASDEDCANVTAEYGEESNNNRLSSPKSVFFFSEETEAAEPVLLREIDAVKMSRALTGRTAVPEISPESPLFETVSASELLQLENPKPIPDLFDVTGWSDKIFKEECPDMFIGSSHDIGFGLSTSLMDEYFQGCGDAFGSDLQF</sequence>
<dbReference type="InterPro" id="IPR001471">
    <property type="entry name" value="AP2/ERF_dom"/>
</dbReference>
<feature type="domain" description="AP2/ERF" evidence="8">
    <location>
        <begin position="128"/>
        <end position="185"/>
    </location>
</feature>
<dbReference type="GO" id="GO:0003677">
    <property type="term" value="F:DNA binding"/>
    <property type="evidence" value="ECO:0007669"/>
    <property type="project" value="UniProtKB-KW"/>
</dbReference>
<dbReference type="EMBL" id="CAMAPF010000935">
    <property type="protein sequence ID" value="CAH9124833.1"/>
    <property type="molecule type" value="Genomic_DNA"/>
</dbReference>
<evidence type="ECO:0000313" key="9">
    <source>
        <dbReference type="EMBL" id="CAH9124833.1"/>
    </source>
</evidence>
<evidence type="ECO:0000259" key="8">
    <source>
        <dbReference type="PROSITE" id="PS51032"/>
    </source>
</evidence>
<dbReference type="CDD" id="cd00018">
    <property type="entry name" value="AP2"/>
    <property type="match status" value="1"/>
</dbReference>
<feature type="compositionally biased region" description="Basic residues" evidence="7">
    <location>
        <begin position="100"/>
        <end position="113"/>
    </location>
</feature>
<evidence type="ECO:0000256" key="2">
    <source>
        <dbReference type="ARBA" id="ARBA00022821"/>
    </source>
</evidence>
<name>A0AAV0EQ27_9ASTE</name>
<evidence type="ECO:0000313" key="10">
    <source>
        <dbReference type="Proteomes" id="UP001152523"/>
    </source>
</evidence>
<dbReference type="GO" id="GO:0005634">
    <property type="term" value="C:nucleus"/>
    <property type="evidence" value="ECO:0007669"/>
    <property type="project" value="UniProtKB-SubCell"/>
</dbReference>
<accession>A0AAV0EQ27</accession>
<evidence type="ECO:0000256" key="6">
    <source>
        <dbReference type="ARBA" id="ARBA00023242"/>
    </source>
</evidence>
<keyword evidence="5" id="KW-0804">Transcription</keyword>
<dbReference type="Pfam" id="PF00847">
    <property type="entry name" value="AP2"/>
    <property type="match status" value="1"/>
</dbReference>
<dbReference type="PANTHER" id="PTHR31194:SF140">
    <property type="entry name" value="ETHYLENE-RESPONSIVE TRANSCRIPTION FACTOR CRF2"/>
    <property type="match status" value="1"/>
</dbReference>
<comment type="subcellular location">
    <subcellularLocation>
        <location evidence="1">Nucleus</location>
    </subcellularLocation>
</comment>
<keyword evidence="4" id="KW-0238">DNA-binding</keyword>
<feature type="compositionally biased region" description="Basic and acidic residues" evidence="7">
    <location>
        <begin position="118"/>
        <end position="128"/>
    </location>
</feature>
<dbReference type="AlphaFoldDB" id="A0AAV0EQ27"/>
<evidence type="ECO:0000256" key="4">
    <source>
        <dbReference type="ARBA" id="ARBA00023125"/>
    </source>
</evidence>